<organism evidence="2 3">
    <name type="scientific">Catalinimonas alkaloidigena</name>
    <dbReference type="NCBI Taxonomy" id="1075417"/>
    <lineage>
        <taxon>Bacteria</taxon>
        <taxon>Pseudomonadati</taxon>
        <taxon>Bacteroidota</taxon>
        <taxon>Cytophagia</taxon>
        <taxon>Cytophagales</taxon>
        <taxon>Catalimonadaceae</taxon>
        <taxon>Catalinimonas</taxon>
    </lineage>
</organism>
<dbReference type="STRING" id="1075417.SAMN05421823_103154"/>
<gene>
    <name evidence="2" type="ORF">SAMN05421823_103154</name>
</gene>
<proteinExistence type="predicted"/>
<keyword evidence="3" id="KW-1185">Reference proteome</keyword>
<sequence length="293" mass="32862">MKNKISVLPTKWSVCWAIAISLGSLCTLRAQTAAWVQVQADSLFAAGHYAEAIPLYDRLLFFEPEASHVAQSNLHLAISYFETGQFERAAYYYDAAYFAATSDSLQESILLEKSLSYLLAQHPKEALIELLSLPETAEPYRRQVFLGLTYFLLTDYDQAEVAFAAIFPDTCLTSVQEVLDDARRTDRRYRAARAQFLSALLPGLGQAYIGDWRSSANSLVINGAFAYLFVATALNYSWLSAAMSVLPWLQRYYIGGIKKVGVLARDRGANRRQDLYRELVDLLPQLEAACPRP</sequence>
<name>A0A1G9DJS4_9BACT</name>
<evidence type="ECO:0000256" key="1">
    <source>
        <dbReference type="SAM" id="Phobius"/>
    </source>
</evidence>
<keyword evidence="1" id="KW-1133">Transmembrane helix</keyword>
<keyword evidence="1" id="KW-0472">Membrane</keyword>
<reference evidence="2 3" key="1">
    <citation type="submission" date="2016-10" db="EMBL/GenBank/DDBJ databases">
        <authorList>
            <person name="de Groot N.N."/>
        </authorList>
    </citation>
    <scope>NUCLEOTIDE SEQUENCE [LARGE SCALE GENOMIC DNA]</scope>
    <source>
        <strain evidence="2 3">DSM 25186</strain>
    </source>
</reference>
<evidence type="ECO:0000313" key="2">
    <source>
        <dbReference type="EMBL" id="SDK64132.1"/>
    </source>
</evidence>
<evidence type="ECO:0000313" key="3">
    <source>
        <dbReference type="Proteomes" id="UP000198510"/>
    </source>
</evidence>
<dbReference type="SUPFAM" id="SSF48452">
    <property type="entry name" value="TPR-like"/>
    <property type="match status" value="1"/>
</dbReference>
<dbReference type="Gene3D" id="1.25.40.10">
    <property type="entry name" value="Tetratricopeptide repeat domain"/>
    <property type="match status" value="1"/>
</dbReference>
<keyword evidence="1" id="KW-0812">Transmembrane</keyword>
<dbReference type="EMBL" id="FNFO01000003">
    <property type="protein sequence ID" value="SDK64132.1"/>
    <property type="molecule type" value="Genomic_DNA"/>
</dbReference>
<feature type="transmembrane region" description="Helical" evidence="1">
    <location>
        <begin position="224"/>
        <end position="249"/>
    </location>
</feature>
<accession>A0A1G9DJS4</accession>
<dbReference type="Proteomes" id="UP000198510">
    <property type="component" value="Unassembled WGS sequence"/>
</dbReference>
<dbReference type="InterPro" id="IPR011990">
    <property type="entry name" value="TPR-like_helical_dom_sf"/>
</dbReference>
<protein>
    <submittedName>
        <fullName evidence="2">Tetratricopeptide repeat-containing protein</fullName>
    </submittedName>
</protein>
<dbReference type="AlphaFoldDB" id="A0A1G9DJS4"/>